<dbReference type="PANTHER" id="PTHR43842:SF2">
    <property type="entry name" value="PROPIONYL-COA CARBOXYLASE BETA CHAIN, MITOCHONDRIAL"/>
    <property type="match status" value="1"/>
</dbReference>
<evidence type="ECO:0000259" key="2">
    <source>
        <dbReference type="PROSITE" id="PS50989"/>
    </source>
</evidence>
<dbReference type="PROSITE" id="PS50980">
    <property type="entry name" value="COA_CT_NTER"/>
    <property type="match status" value="1"/>
</dbReference>
<feature type="domain" description="CoA carboxyltransferase C-terminal" evidence="2">
    <location>
        <begin position="245"/>
        <end position="482"/>
    </location>
</feature>
<organism evidence="3">
    <name type="scientific">Caldiarchaeum subterraneum</name>
    <dbReference type="NCBI Taxonomy" id="311458"/>
    <lineage>
        <taxon>Archaea</taxon>
        <taxon>Nitrososphaerota</taxon>
        <taxon>Candidatus Caldarchaeales</taxon>
        <taxon>Candidatus Caldarchaeaceae</taxon>
        <taxon>Candidatus Caldarchaeum</taxon>
    </lineage>
</organism>
<proteinExistence type="predicted"/>
<dbReference type="GO" id="GO:0016740">
    <property type="term" value="F:transferase activity"/>
    <property type="evidence" value="ECO:0007669"/>
    <property type="project" value="UniProtKB-KW"/>
</dbReference>
<dbReference type="Gene3D" id="3.90.226.10">
    <property type="entry name" value="2-enoyl-CoA Hydratase, Chain A, domain 1"/>
    <property type="match status" value="2"/>
</dbReference>
<dbReference type="InterPro" id="IPR011762">
    <property type="entry name" value="COA_CT_N"/>
</dbReference>
<dbReference type="GO" id="GO:0004658">
    <property type="term" value="F:propionyl-CoA carboxylase activity"/>
    <property type="evidence" value="ECO:0007669"/>
    <property type="project" value="TreeGrafter"/>
</dbReference>
<dbReference type="PANTHER" id="PTHR43842">
    <property type="entry name" value="PROPIONYL-COA CARBOXYLASE BETA CHAIN"/>
    <property type="match status" value="1"/>
</dbReference>
<dbReference type="PROSITE" id="PS50989">
    <property type="entry name" value="COA_CT_CTER"/>
    <property type="match status" value="1"/>
</dbReference>
<dbReference type="Pfam" id="PF01039">
    <property type="entry name" value="Carboxyl_trans"/>
    <property type="match status" value="1"/>
</dbReference>
<dbReference type="InterPro" id="IPR034733">
    <property type="entry name" value="AcCoA_carboxyl_beta"/>
</dbReference>
<dbReference type="InterPro" id="IPR051047">
    <property type="entry name" value="AccD/PCCB"/>
</dbReference>
<dbReference type="EMBL" id="DRXS01000009">
    <property type="protein sequence ID" value="HHR40218.1"/>
    <property type="molecule type" value="Genomic_DNA"/>
</dbReference>
<dbReference type="InterPro" id="IPR011763">
    <property type="entry name" value="COA_CT_C"/>
</dbReference>
<keyword evidence="3" id="KW-0808">Transferase</keyword>
<evidence type="ECO:0000259" key="1">
    <source>
        <dbReference type="PROSITE" id="PS50980"/>
    </source>
</evidence>
<accession>A0A7C5Y8G5</accession>
<dbReference type="InterPro" id="IPR029045">
    <property type="entry name" value="ClpP/crotonase-like_dom_sf"/>
</dbReference>
<comment type="caution">
    <text evidence="3">The sequence shown here is derived from an EMBL/GenBank/DDBJ whole genome shotgun (WGS) entry which is preliminary data.</text>
</comment>
<gene>
    <name evidence="3" type="ORF">ENM42_00140</name>
</gene>
<sequence>MHQLNRVKTSDRQHILRMTSNPALNRIQMLLDEGSFQQIFAGIEQQAADVPKKPGDGVFAGFGKIEVRDVAVAAHDPTFAGGSLGEVGLRKMAKLFELAGRFGVPIVVLTDSSGARLQEGARSLLAVGELVKVANSVHGKIPIINVIIGGGVGGAAFTAEVGHIVIGVAKTGYMFLHGPRAVKHATGQDISIMELGSVKSLAETSGMIDFLVEDEAEAISLVKTILTYLPSNSREAPPKPGRAVRLPRPVQEETETRKLIAEIVDPDSFLEFNAFYAPNMITGLARVDGTVVGIVANEPAKMNGYIDVKACIKLSQFVNFCNIFNIPVLTIVDTPGFEPGKTAEHEGIVREGADVYRAYLNASVPKITLLAGKAYGGAFIAMCSKGIGADYVMVFPTSEAAVQPLEISAEILYRKELEKLSGEEKTKASTQYVENLRKLARGEALLSIGVADEVINRDQARKAVSAILHKLYENYVRFHLKH</sequence>
<feature type="domain" description="CoA carboxyltransferase N-terminal" evidence="1">
    <location>
        <begin position="1"/>
        <end position="241"/>
    </location>
</feature>
<evidence type="ECO:0000313" key="3">
    <source>
        <dbReference type="EMBL" id="HHR40218.1"/>
    </source>
</evidence>
<name>A0A7C5Y8G5_CALS0</name>
<dbReference type="AlphaFoldDB" id="A0A7C5Y8G5"/>
<protein>
    <submittedName>
        <fullName evidence="3">Methylmalonyl-CoA carboxyltransferase</fullName>
    </submittedName>
</protein>
<dbReference type="SUPFAM" id="SSF52096">
    <property type="entry name" value="ClpP/crotonase"/>
    <property type="match status" value="2"/>
</dbReference>
<reference evidence="3" key="1">
    <citation type="journal article" date="2020" name="mSystems">
        <title>Genome- and Community-Level Interaction Insights into Carbon Utilization and Element Cycling Functions of Hydrothermarchaeota in Hydrothermal Sediment.</title>
        <authorList>
            <person name="Zhou Z."/>
            <person name="Liu Y."/>
            <person name="Xu W."/>
            <person name="Pan J."/>
            <person name="Luo Z.H."/>
            <person name="Li M."/>
        </authorList>
    </citation>
    <scope>NUCLEOTIDE SEQUENCE [LARGE SCALE GENOMIC DNA]</scope>
    <source>
        <strain evidence="3">SpSt-1084</strain>
    </source>
</reference>